<dbReference type="EMBL" id="UPHQ01000212">
    <property type="protein sequence ID" value="VBA42266.1"/>
    <property type="molecule type" value="Genomic_DNA"/>
</dbReference>
<proteinExistence type="predicted"/>
<keyword evidence="2" id="KW-1185">Reference proteome</keyword>
<accession>A0A498Q9M8</accession>
<name>A0A498Q9M8_9MYCO</name>
<gene>
    <name evidence="1" type="ORF">LAUMK13_03933</name>
</gene>
<evidence type="ECO:0000313" key="1">
    <source>
        <dbReference type="EMBL" id="VBA42266.1"/>
    </source>
</evidence>
<dbReference type="AlphaFoldDB" id="A0A498Q9M8"/>
<protein>
    <submittedName>
        <fullName evidence="1">Uncharacterized protein</fullName>
    </submittedName>
</protein>
<organism evidence="1 2">
    <name type="scientific">Mycobacterium innocens</name>
    <dbReference type="NCBI Taxonomy" id="2341083"/>
    <lineage>
        <taxon>Bacteria</taxon>
        <taxon>Bacillati</taxon>
        <taxon>Actinomycetota</taxon>
        <taxon>Actinomycetes</taxon>
        <taxon>Mycobacteriales</taxon>
        <taxon>Mycobacteriaceae</taxon>
        <taxon>Mycobacterium</taxon>
    </lineage>
</organism>
<reference evidence="1 2" key="1">
    <citation type="submission" date="2018-09" db="EMBL/GenBank/DDBJ databases">
        <authorList>
            <person name="Tagini F."/>
        </authorList>
    </citation>
    <scope>NUCLEOTIDE SEQUENCE [LARGE SCALE GENOMIC DNA]</scope>
    <source>
        <strain evidence="1 2">MK13</strain>
    </source>
</reference>
<sequence>MSLRAFVQFCKTADAAAHASSAYRVANRRGSRRDAGPSLCDVGLNAFRAITQFGIDSGAANVYLGAAKEHAP</sequence>
<evidence type="ECO:0000313" key="2">
    <source>
        <dbReference type="Proteomes" id="UP000267289"/>
    </source>
</evidence>
<dbReference type="Proteomes" id="UP000267289">
    <property type="component" value="Unassembled WGS sequence"/>
</dbReference>